<evidence type="ECO:0000313" key="16">
    <source>
        <dbReference type="Proteomes" id="UP000807504"/>
    </source>
</evidence>
<accession>A0A8T0EZ84</accession>
<evidence type="ECO:0000256" key="4">
    <source>
        <dbReference type="ARBA" id="ARBA00022782"/>
    </source>
</evidence>
<evidence type="ECO:0000256" key="13">
    <source>
        <dbReference type="SAM" id="MobiDB-lite"/>
    </source>
</evidence>
<keyword evidence="8" id="KW-0010">Activator</keyword>
<dbReference type="InterPro" id="IPR036910">
    <property type="entry name" value="HMG_box_dom_sf"/>
</dbReference>
<organism evidence="15 16">
    <name type="scientific">Argiope bruennichi</name>
    <name type="common">Wasp spider</name>
    <name type="synonym">Aranea bruennichi</name>
    <dbReference type="NCBI Taxonomy" id="94029"/>
    <lineage>
        <taxon>Eukaryota</taxon>
        <taxon>Metazoa</taxon>
        <taxon>Ecdysozoa</taxon>
        <taxon>Arthropoda</taxon>
        <taxon>Chelicerata</taxon>
        <taxon>Arachnida</taxon>
        <taxon>Araneae</taxon>
        <taxon>Araneomorphae</taxon>
        <taxon>Entelegynae</taxon>
        <taxon>Araneoidea</taxon>
        <taxon>Araneidae</taxon>
        <taxon>Argiope</taxon>
    </lineage>
</organism>
<evidence type="ECO:0000256" key="7">
    <source>
        <dbReference type="ARBA" id="ARBA00023125"/>
    </source>
</evidence>
<feature type="compositionally biased region" description="Acidic residues" evidence="13">
    <location>
        <begin position="115"/>
        <end position="124"/>
    </location>
</feature>
<evidence type="ECO:0000256" key="10">
    <source>
        <dbReference type="ARBA" id="ARBA00032498"/>
    </source>
</evidence>
<dbReference type="PROSITE" id="PS50118">
    <property type="entry name" value="HMG_BOX_2"/>
    <property type="match status" value="1"/>
</dbReference>
<dbReference type="Gene3D" id="1.10.30.10">
    <property type="entry name" value="High mobility group box domain"/>
    <property type="match status" value="1"/>
</dbReference>
<name>A0A8T0EZ84_ARGBR</name>
<evidence type="ECO:0000256" key="11">
    <source>
        <dbReference type="ARBA" id="ARBA00045821"/>
    </source>
</evidence>
<comment type="caution">
    <text evidence="15">The sequence shown here is derived from an EMBL/GenBank/DDBJ whole genome shotgun (WGS) entry which is preliminary data.</text>
</comment>
<keyword evidence="6" id="KW-0726">Sexual differentiation</keyword>
<evidence type="ECO:0000256" key="9">
    <source>
        <dbReference type="ARBA" id="ARBA00023163"/>
    </source>
</evidence>
<evidence type="ECO:0000313" key="15">
    <source>
        <dbReference type="EMBL" id="KAF8782994.1"/>
    </source>
</evidence>
<comment type="function">
    <text evidence="11">Transcriptional regulator that controls a genetic switch in male development. It is necessary and sufficient for initiating male sex determination by directing the development of supporting cell precursors (pre-Sertoli cells) as Sertoli rather than granulosa cells. Involved in different aspects of gene regulation including promoter activation or repression. Binds to the DNA consensus sequence 5'-[AT]AACAA[AT]-3'. SRY HMG box recognizes DNA by partial intercalation in the minor groove and promotes DNA bending. Also involved in pre-mRNA splicing. In male adult brain involved in the maintenance of motor functions of dopaminergic neurons.</text>
</comment>
<feature type="compositionally biased region" description="Polar residues" evidence="13">
    <location>
        <begin position="37"/>
        <end position="49"/>
    </location>
</feature>
<dbReference type="Pfam" id="PF00505">
    <property type="entry name" value="HMG_box"/>
    <property type="match status" value="1"/>
</dbReference>
<dbReference type="InterPro" id="IPR050140">
    <property type="entry name" value="SRY-related_HMG-box_TF-like"/>
</dbReference>
<dbReference type="SMART" id="SM00398">
    <property type="entry name" value="HMG"/>
    <property type="match status" value="1"/>
</dbReference>
<dbReference type="GO" id="GO:0016607">
    <property type="term" value="C:nuclear speck"/>
    <property type="evidence" value="ECO:0007669"/>
    <property type="project" value="UniProtKB-SubCell"/>
</dbReference>
<feature type="compositionally biased region" description="Basic and acidic residues" evidence="13">
    <location>
        <begin position="65"/>
        <end position="100"/>
    </location>
</feature>
<dbReference type="GO" id="GO:0030154">
    <property type="term" value="P:cell differentiation"/>
    <property type="evidence" value="ECO:0007669"/>
    <property type="project" value="UniProtKB-KW"/>
</dbReference>
<dbReference type="GO" id="GO:0000978">
    <property type="term" value="F:RNA polymerase II cis-regulatory region sequence-specific DNA binding"/>
    <property type="evidence" value="ECO:0007669"/>
    <property type="project" value="TreeGrafter"/>
</dbReference>
<keyword evidence="7 12" id="KW-0238">DNA-binding</keyword>
<keyword evidence="5" id="KW-0112">Calmodulin-binding</keyword>
<evidence type="ECO:0000256" key="8">
    <source>
        <dbReference type="ARBA" id="ARBA00023159"/>
    </source>
</evidence>
<dbReference type="GO" id="GO:0001228">
    <property type="term" value="F:DNA-binding transcription activator activity, RNA polymerase II-specific"/>
    <property type="evidence" value="ECO:0007669"/>
    <property type="project" value="TreeGrafter"/>
</dbReference>
<evidence type="ECO:0000256" key="12">
    <source>
        <dbReference type="PROSITE-ProRule" id="PRU00267"/>
    </source>
</evidence>
<sequence length="500" mass="57353">MEYDKSNRVDKRKVLSERNTVDARNRQPQGTARFPGISNSKNAFSQSGNGHFHLVSSGDATGNEENQKESYIDLSRVKKEPRVNIHKLEKKKEEEPRDSQNDENSATKRKKVENPENDTSFDADSEMLNDMQDTRMPWDENAAFEFGDLSPSLTDLIFKPRPNKICRPPNAFMLFAKEHRRQVGLDHPDETNRQISILLGNMWRDLSDEDKMKYYKEAQALEKLHKETYPSYVYSPNEARMRKQSKAERKQKLKETPPSSKTFFVSEDSGGSPQSSKDAQEKNSENIGDNENKNFSENGNKDSRQSVQDKHSYPSMNPPLYSPFYFPYACRGWPVLGNRLPGRNMCTPQCNCPYHGFNKGSIASQSTSTWKGNPRCPPPTYFNNLRPLLPFTNPMCPVPPRPVFPDNFQPAFWNPWILWPGAFYCPPPMINMEEFQKNWTRIRVPQQQIPGKSHPGPSAGKRVEAKSQQSQTQDSDDEDDFRPLVIDDGQNNEGDKENSI</sequence>
<evidence type="ECO:0000259" key="14">
    <source>
        <dbReference type="PROSITE" id="PS50118"/>
    </source>
</evidence>
<dbReference type="GO" id="GO:0005516">
    <property type="term" value="F:calmodulin binding"/>
    <property type="evidence" value="ECO:0007669"/>
    <property type="project" value="UniProtKB-KW"/>
</dbReference>
<comment type="subcellular location">
    <subcellularLocation>
        <location evidence="1">Nucleus speckle</location>
    </subcellularLocation>
</comment>
<keyword evidence="16" id="KW-1185">Reference proteome</keyword>
<feature type="DNA-binding region" description="HMG box" evidence="12">
    <location>
        <begin position="165"/>
        <end position="233"/>
    </location>
</feature>
<keyword evidence="4" id="KW-0221">Differentiation</keyword>
<feature type="compositionally biased region" description="Basic and acidic residues" evidence="13">
    <location>
        <begin position="278"/>
        <end position="312"/>
    </location>
</feature>
<feature type="compositionally biased region" description="Basic and acidic residues" evidence="13">
    <location>
        <begin position="1"/>
        <end position="25"/>
    </location>
</feature>
<dbReference type="PANTHER" id="PTHR10270:SF161">
    <property type="entry name" value="SEX-DETERMINING REGION Y PROTEIN"/>
    <property type="match status" value="1"/>
</dbReference>
<evidence type="ECO:0000256" key="5">
    <source>
        <dbReference type="ARBA" id="ARBA00022860"/>
    </source>
</evidence>
<keyword evidence="9" id="KW-0804">Transcription</keyword>
<feature type="region of interest" description="Disordered" evidence="13">
    <location>
        <begin position="235"/>
        <end position="313"/>
    </location>
</feature>
<gene>
    <name evidence="15" type="ORF">HNY73_013215</name>
</gene>
<dbReference type="SUPFAM" id="SSF47095">
    <property type="entry name" value="HMG-box"/>
    <property type="match status" value="1"/>
</dbReference>
<proteinExistence type="inferred from homology"/>
<protein>
    <recommendedName>
        <fullName evidence="3">Sex-determining region Y protein</fullName>
    </recommendedName>
    <alternativeName>
        <fullName evidence="10">Testis-determining factor</fullName>
    </alternativeName>
</protein>
<dbReference type="CDD" id="cd01389">
    <property type="entry name" value="HMG-box_ROX1-like"/>
    <property type="match status" value="1"/>
</dbReference>
<reference evidence="15" key="1">
    <citation type="journal article" date="2020" name="bioRxiv">
        <title>Chromosome-level reference genome of the European wasp spider Argiope bruennichi: a resource for studies on range expansion and evolutionary adaptation.</title>
        <authorList>
            <person name="Sheffer M.M."/>
            <person name="Hoppe A."/>
            <person name="Krehenwinkel H."/>
            <person name="Uhl G."/>
            <person name="Kuss A.W."/>
            <person name="Jensen L."/>
            <person name="Jensen C."/>
            <person name="Gillespie R.G."/>
            <person name="Hoff K.J."/>
            <person name="Prost S."/>
        </authorList>
    </citation>
    <scope>NUCLEOTIDE SEQUENCE</scope>
</reference>
<evidence type="ECO:0000256" key="2">
    <source>
        <dbReference type="ARBA" id="ARBA00005998"/>
    </source>
</evidence>
<evidence type="ECO:0000256" key="3">
    <source>
        <dbReference type="ARBA" id="ARBA00019052"/>
    </source>
</evidence>
<reference evidence="15" key="2">
    <citation type="submission" date="2020-06" db="EMBL/GenBank/DDBJ databases">
        <authorList>
            <person name="Sheffer M."/>
        </authorList>
    </citation>
    <scope>NUCLEOTIDE SEQUENCE</scope>
</reference>
<keyword evidence="12" id="KW-0539">Nucleus</keyword>
<feature type="domain" description="HMG box" evidence="14">
    <location>
        <begin position="165"/>
        <end position="233"/>
    </location>
</feature>
<evidence type="ECO:0000256" key="6">
    <source>
        <dbReference type="ARBA" id="ARBA00022928"/>
    </source>
</evidence>
<feature type="region of interest" description="Disordered" evidence="13">
    <location>
        <begin position="447"/>
        <end position="500"/>
    </location>
</feature>
<feature type="compositionally biased region" description="Basic and acidic residues" evidence="13">
    <location>
        <begin position="239"/>
        <end position="255"/>
    </location>
</feature>
<feature type="region of interest" description="Disordered" evidence="13">
    <location>
        <begin position="1"/>
        <end position="124"/>
    </location>
</feature>
<dbReference type="AlphaFoldDB" id="A0A8T0EZ84"/>
<feature type="compositionally biased region" description="Polar residues" evidence="13">
    <location>
        <begin position="257"/>
        <end position="277"/>
    </location>
</feature>
<dbReference type="PANTHER" id="PTHR10270">
    <property type="entry name" value="SOX TRANSCRIPTION FACTOR"/>
    <property type="match status" value="1"/>
</dbReference>
<comment type="similarity">
    <text evidence="2">Belongs to the SRY family.</text>
</comment>
<dbReference type="EMBL" id="JABXBU010001863">
    <property type="protein sequence ID" value="KAF8782994.1"/>
    <property type="molecule type" value="Genomic_DNA"/>
</dbReference>
<dbReference type="InterPro" id="IPR009071">
    <property type="entry name" value="HMG_box_dom"/>
</dbReference>
<dbReference type="Proteomes" id="UP000807504">
    <property type="component" value="Unassembled WGS sequence"/>
</dbReference>
<dbReference type="GO" id="GO:0007548">
    <property type="term" value="P:sex differentiation"/>
    <property type="evidence" value="ECO:0007669"/>
    <property type="project" value="UniProtKB-KW"/>
</dbReference>
<evidence type="ECO:0000256" key="1">
    <source>
        <dbReference type="ARBA" id="ARBA00004324"/>
    </source>
</evidence>